<feature type="compositionally biased region" description="Acidic residues" evidence="1">
    <location>
        <begin position="1"/>
        <end position="12"/>
    </location>
</feature>
<name>A0A4S8KSP1_DENBC</name>
<evidence type="ECO:0000313" key="3">
    <source>
        <dbReference type="Proteomes" id="UP000297245"/>
    </source>
</evidence>
<dbReference type="Proteomes" id="UP000297245">
    <property type="component" value="Unassembled WGS sequence"/>
</dbReference>
<reference evidence="2 3" key="1">
    <citation type="journal article" date="2019" name="Nat. Ecol. Evol.">
        <title>Megaphylogeny resolves global patterns of mushroom evolution.</title>
        <authorList>
            <person name="Varga T."/>
            <person name="Krizsan K."/>
            <person name="Foldi C."/>
            <person name="Dima B."/>
            <person name="Sanchez-Garcia M."/>
            <person name="Sanchez-Ramirez S."/>
            <person name="Szollosi G.J."/>
            <person name="Szarkandi J.G."/>
            <person name="Papp V."/>
            <person name="Albert L."/>
            <person name="Andreopoulos W."/>
            <person name="Angelini C."/>
            <person name="Antonin V."/>
            <person name="Barry K.W."/>
            <person name="Bougher N.L."/>
            <person name="Buchanan P."/>
            <person name="Buyck B."/>
            <person name="Bense V."/>
            <person name="Catcheside P."/>
            <person name="Chovatia M."/>
            <person name="Cooper J."/>
            <person name="Damon W."/>
            <person name="Desjardin D."/>
            <person name="Finy P."/>
            <person name="Geml J."/>
            <person name="Haridas S."/>
            <person name="Hughes K."/>
            <person name="Justo A."/>
            <person name="Karasinski D."/>
            <person name="Kautmanova I."/>
            <person name="Kiss B."/>
            <person name="Kocsube S."/>
            <person name="Kotiranta H."/>
            <person name="LaButti K.M."/>
            <person name="Lechner B.E."/>
            <person name="Liimatainen K."/>
            <person name="Lipzen A."/>
            <person name="Lukacs Z."/>
            <person name="Mihaltcheva S."/>
            <person name="Morgado L.N."/>
            <person name="Niskanen T."/>
            <person name="Noordeloos M.E."/>
            <person name="Ohm R.A."/>
            <person name="Ortiz-Santana B."/>
            <person name="Ovrebo C."/>
            <person name="Racz N."/>
            <person name="Riley R."/>
            <person name="Savchenko A."/>
            <person name="Shiryaev A."/>
            <person name="Soop K."/>
            <person name="Spirin V."/>
            <person name="Szebenyi C."/>
            <person name="Tomsovsky M."/>
            <person name="Tulloss R.E."/>
            <person name="Uehling J."/>
            <person name="Grigoriev I.V."/>
            <person name="Vagvolgyi C."/>
            <person name="Papp T."/>
            <person name="Martin F.M."/>
            <person name="Miettinen O."/>
            <person name="Hibbett D.S."/>
            <person name="Nagy L.G."/>
        </authorList>
    </citation>
    <scope>NUCLEOTIDE SEQUENCE [LARGE SCALE GENOMIC DNA]</scope>
    <source>
        <strain evidence="2 3">CBS 962.96</strain>
    </source>
</reference>
<protein>
    <submittedName>
        <fullName evidence="2">Uncharacterized protein</fullName>
    </submittedName>
</protein>
<sequence>MLAGEKEEEEEVDDKKEEKEQEQQEEVEREVVLTLIPTAVKGYSTDASNGMMQVRVCTIRSYISYRGRGWVGGCQEASYSRRRIISDGYCTASSKQSPAFLVPPLFG</sequence>
<gene>
    <name evidence="2" type="ORF">K435DRAFT_811220</name>
</gene>
<accession>A0A4S8KSP1</accession>
<proteinExistence type="predicted"/>
<dbReference type="EMBL" id="ML180126">
    <property type="protein sequence ID" value="THU78832.1"/>
    <property type="molecule type" value="Genomic_DNA"/>
</dbReference>
<feature type="compositionally biased region" description="Basic and acidic residues" evidence="1">
    <location>
        <begin position="13"/>
        <end position="22"/>
    </location>
</feature>
<evidence type="ECO:0000313" key="2">
    <source>
        <dbReference type="EMBL" id="THU78832.1"/>
    </source>
</evidence>
<dbReference type="AlphaFoldDB" id="A0A4S8KSP1"/>
<feature type="region of interest" description="Disordered" evidence="1">
    <location>
        <begin position="1"/>
        <end position="28"/>
    </location>
</feature>
<organism evidence="2 3">
    <name type="scientific">Dendrothele bispora (strain CBS 962.96)</name>
    <dbReference type="NCBI Taxonomy" id="1314807"/>
    <lineage>
        <taxon>Eukaryota</taxon>
        <taxon>Fungi</taxon>
        <taxon>Dikarya</taxon>
        <taxon>Basidiomycota</taxon>
        <taxon>Agaricomycotina</taxon>
        <taxon>Agaricomycetes</taxon>
        <taxon>Agaricomycetidae</taxon>
        <taxon>Agaricales</taxon>
        <taxon>Agaricales incertae sedis</taxon>
        <taxon>Dendrothele</taxon>
    </lineage>
</organism>
<keyword evidence="3" id="KW-1185">Reference proteome</keyword>
<evidence type="ECO:0000256" key="1">
    <source>
        <dbReference type="SAM" id="MobiDB-lite"/>
    </source>
</evidence>